<dbReference type="OrthoDB" id="206354at2759"/>
<keyword evidence="7" id="KW-1185">Reference proteome</keyword>
<dbReference type="EMBL" id="KV454407">
    <property type="protein sequence ID" value="ODQ67080.1"/>
    <property type="molecule type" value="Genomic_DNA"/>
</dbReference>
<keyword evidence="2" id="KW-0963">Cytoplasm</keyword>
<dbReference type="GO" id="GO:0032259">
    <property type="term" value="P:methylation"/>
    <property type="evidence" value="ECO:0007669"/>
    <property type="project" value="UniProtKB-KW"/>
</dbReference>
<dbReference type="InterPro" id="IPR002052">
    <property type="entry name" value="DNA_methylase_N6_adenine_CS"/>
</dbReference>
<evidence type="ECO:0000256" key="5">
    <source>
        <dbReference type="SAM" id="MobiDB-lite"/>
    </source>
</evidence>
<evidence type="ECO:0000256" key="3">
    <source>
        <dbReference type="ARBA" id="ARBA00022603"/>
    </source>
</evidence>
<keyword evidence="4" id="KW-0808">Transferase</keyword>
<dbReference type="GO" id="GO:0016279">
    <property type="term" value="F:protein-lysine N-methyltransferase activity"/>
    <property type="evidence" value="ECO:0007669"/>
    <property type="project" value="EnsemblFungi"/>
</dbReference>
<dbReference type="AlphaFoldDB" id="A0A1E3PP55"/>
<evidence type="ECO:0000256" key="2">
    <source>
        <dbReference type="ARBA" id="ARBA00022490"/>
    </source>
</evidence>
<dbReference type="PANTHER" id="PTHR13200:SF0">
    <property type="entry name" value="EEF1A LYSINE METHYLTRANSFERASE 1"/>
    <property type="match status" value="1"/>
</dbReference>
<dbReference type="SUPFAM" id="SSF53335">
    <property type="entry name" value="S-adenosyl-L-methionine-dependent methyltransferases"/>
    <property type="match status" value="1"/>
</dbReference>
<gene>
    <name evidence="6" type="ORF">NADFUDRAFT_49524</name>
</gene>
<comment type="subcellular location">
    <subcellularLocation>
        <location evidence="1">Cytoplasm</location>
    </subcellularLocation>
</comment>
<keyword evidence="3" id="KW-0489">Methyltransferase</keyword>
<dbReference type="PANTHER" id="PTHR13200">
    <property type="entry name" value="EEF1A LYSINE METHYLTRANSFERASE 1"/>
    <property type="match status" value="1"/>
</dbReference>
<dbReference type="Proteomes" id="UP000095009">
    <property type="component" value="Unassembled WGS sequence"/>
</dbReference>
<evidence type="ECO:0000256" key="4">
    <source>
        <dbReference type="ARBA" id="ARBA00022679"/>
    </source>
</evidence>
<dbReference type="GO" id="GO:0005737">
    <property type="term" value="C:cytoplasm"/>
    <property type="evidence" value="ECO:0007669"/>
    <property type="project" value="UniProtKB-SubCell"/>
</dbReference>
<dbReference type="InterPro" id="IPR019369">
    <property type="entry name" value="Efm5/EEF1AKMT1"/>
</dbReference>
<protein>
    <recommendedName>
        <fullName evidence="8">Protein-lysine N-methyltransferase EFM5</fullName>
    </recommendedName>
</protein>
<evidence type="ECO:0000313" key="6">
    <source>
        <dbReference type="EMBL" id="ODQ67080.1"/>
    </source>
</evidence>
<accession>A0A1E3PP55</accession>
<dbReference type="Pfam" id="PF10237">
    <property type="entry name" value="N6-adenineMlase"/>
    <property type="match status" value="1"/>
</dbReference>
<reference evidence="6 7" key="1">
    <citation type="journal article" date="2016" name="Proc. Natl. Acad. Sci. U.S.A.">
        <title>Comparative genomics of biotechnologically important yeasts.</title>
        <authorList>
            <person name="Riley R."/>
            <person name="Haridas S."/>
            <person name="Wolfe K.H."/>
            <person name="Lopes M.R."/>
            <person name="Hittinger C.T."/>
            <person name="Goeker M."/>
            <person name="Salamov A.A."/>
            <person name="Wisecaver J.H."/>
            <person name="Long T.M."/>
            <person name="Calvey C.H."/>
            <person name="Aerts A.L."/>
            <person name="Barry K.W."/>
            <person name="Choi C."/>
            <person name="Clum A."/>
            <person name="Coughlan A.Y."/>
            <person name="Deshpande S."/>
            <person name="Douglass A.P."/>
            <person name="Hanson S.J."/>
            <person name="Klenk H.-P."/>
            <person name="LaButti K.M."/>
            <person name="Lapidus A."/>
            <person name="Lindquist E.A."/>
            <person name="Lipzen A.M."/>
            <person name="Meier-Kolthoff J.P."/>
            <person name="Ohm R.A."/>
            <person name="Otillar R.P."/>
            <person name="Pangilinan J.L."/>
            <person name="Peng Y."/>
            <person name="Rokas A."/>
            <person name="Rosa C.A."/>
            <person name="Scheuner C."/>
            <person name="Sibirny A.A."/>
            <person name="Slot J.C."/>
            <person name="Stielow J.B."/>
            <person name="Sun H."/>
            <person name="Kurtzman C.P."/>
            <person name="Blackwell M."/>
            <person name="Grigoriev I.V."/>
            <person name="Jeffries T.W."/>
        </authorList>
    </citation>
    <scope>NUCLEOTIDE SEQUENCE [LARGE SCALE GENOMIC DNA]</scope>
    <source>
        <strain evidence="6 7">DSM 6958</strain>
    </source>
</reference>
<evidence type="ECO:0008006" key="8">
    <source>
        <dbReference type="Google" id="ProtNLM"/>
    </source>
</evidence>
<name>A0A1E3PP55_9ASCO</name>
<organism evidence="6 7">
    <name type="scientific">Nadsonia fulvescens var. elongata DSM 6958</name>
    <dbReference type="NCBI Taxonomy" id="857566"/>
    <lineage>
        <taxon>Eukaryota</taxon>
        <taxon>Fungi</taxon>
        <taxon>Dikarya</taxon>
        <taxon>Ascomycota</taxon>
        <taxon>Saccharomycotina</taxon>
        <taxon>Dipodascomycetes</taxon>
        <taxon>Dipodascales</taxon>
        <taxon>Dipodascales incertae sedis</taxon>
        <taxon>Nadsonia</taxon>
    </lineage>
</organism>
<evidence type="ECO:0000256" key="1">
    <source>
        <dbReference type="ARBA" id="ARBA00004496"/>
    </source>
</evidence>
<dbReference type="PROSITE" id="PS00092">
    <property type="entry name" value="N6_MTASE"/>
    <property type="match status" value="1"/>
</dbReference>
<evidence type="ECO:0000313" key="7">
    <source>
        <dbReference type="Proteomes" id="UP000095009"/>
    </source>
</evidence>
<proteinExistence type="predicted"/>
<dbReference type="STRING" id="857566.A0A1E3PP55"/>
<feature type="region of interest" description="Disordered" evidence="5">
    <location>
        <begin position="264"/>
        <end position="283"/>
    </location>
</feature>
<dbReference type="GO" id="GO:0003676">
    <property type="term" value="F:nucleic acid binding"/>
    <property type="evidence" value="ECO:0007669"/>
    <property type="project" value="InterPro"/>
</dbReference>
<sequence>MSDDEPIVLPADTLAALLEFQNEKQQREEEFGKLFIKSLAKFDQVQIEDAEYAKELADEKALAAKTDEGLTVKDMNFFQEDWKLSQFWTSEETANFQADELLEDADEDTFIAIISAPSVYAAIKKRDPATVPTKNIYLFEIDKRFLLLAGATHFVPYDFNEPLNFPQELLGKFQRILIDPPYLVEYCQAEYRKTVDALVGDNKAHEKYRMTASTGERMHEIIHRLYPGTRMTDHVPAHACGLQNEFSFYASYESPRFKFAEIPDDVEVKKDENNDENKKEEKK</sequence>
<dbReference type="InterPro" id="IPR041370">
    <property type="entry name" value="Mlase_EEF1AKMT1/ZCCHC4"/>
</dbReference>
<dbReference type="InterPro" id="IPR029063">
    <property type="entry name" value="SAM-dependent_MTases_sf"/>
</dbReference>